<dbReference type="EMBL" id="JAIWYP010000008">
    <property type="protein sequence ID" value="KAH3790004.1"/>
    <property type="molecule type" value="Genomic_DNA"/>
</dbReference>
<dbReference type="AlphaFoldDB" id="A0A9D4F286"/>
<reference evidence="1" key="2">
    <citation type="submission" date="2020-11" db="EMBL/GenBank/DDBJ databases">
        <authorList>
            <person name="McCartney M.A."/>
            <person name="Auch B."/>
            <person name="Kono T."/>
            <person name="Mallez S."/>
            <person name="Becker A."/>
            <person name="Gohl D.M."/>
            <person name="Silverstein K.A.T."/>
            <person name="Koren S."/>
            <person name="Bechman K.B."/>
            <person name="Herman A."/>
            <person name="Abrahante J.E."/>
            <person name="Garbe J."/>
        </authorList>
    </citation>
    <scope>NUCLEOTIDE SEQUENCE</scope>
    <source>
        <strain evidence="1">Duluth1</strain>
        <tissue evidence="1">Whole animal</tissue>
    </source>
</reference>
<comment type="caution">
    <text evidence="1">The sequence shown here is derived from an EMBL/GenBank/DDBJ whole genome shotgun (WGS) entry which is preliminary data.</text>
</comment>
<keyword evidence="2" id="KW-1185">Reference proteome</keyword>
<evidence type="ECO:0000313" key="1">
    <source>
        <dbReference type="EMBL" id="KAH3790004.1"/>
    </source>
</evidence>
<reference evidence="1" key="1">
    <citation type="journal article" date="2019" name="bioRxiv">
        <title>The Genome of the Zebra Mussel, Dreissena polymorpha: A Resource for Invasive Species Research.</title>
        <authorList>
            <person name="McCartney M.A."/>
            <person name="Auch B."/>
            <person name="Kono T."/>
            <person name="Mallez S."/>
            <person name="Zhang Y."/>
            <person name="Obille A."/>
            <person name="Becker A."/>
            <person name="Abrahante J.E."/>
            <person name="Garbe J."/>
            <person name="Badalamenti J.P."/>
            <person name="Herman A."/>
            <person name="Mangelson H."/>
            <person name="Liachko I."/>
            <person name="Sullivan S."/>
            <person name="Sone E.D."/>
            <person name="Koren S."/>
            <person name="Silverstein K.A.T."/>
            <person name="Beckman K.B."/>
            <person name="Gohl D.M."/>
        </authorList>
    </citation>
    <scope>NUCLEOTIDE SEQUENCE</scope>
    <source>
        <strain evidence="1">Duluth1</strain>
        <tissue evidence="1">Whole animal</tissue>
    </source>
</reference>
<evidence type="ECO:0000313" key="2">
    <source>
        <dbReference type="Proteomes" id="UP000828390"/>
    </source>
</evidence>
<sequence>MFNIGVLEENPLTISGVVNMLDHLHNYVPTDGEKRTHYCHLGRWVIVRAPCRRQNIRANAETPRDHLEGLEQAAQEFHKRIILLQASMTKKLL</sequence>
<proteinExistence type="predicted"/>
<gene>
    <name evidence="1" type="ORF">DPMN_168197</name>
</gene>
<accession>A0A9D4F286</accession>
<organism evidence="1 2">
    <name type="scientific">Dreissena polymorpha</name>
    <name type="common">Zebra mussel</name>
    <name type="synonym">Mytilus polymorpha</name>
    <dbReference type="NCBI Taxonomy" id="45954"/>
    <lineage>
        <taxon>Eukaryota</taxon>
        <taxon>Metazoa</taxon>
        <taxon>Spiralia</taxon>
        <taxon>Lophotrochozoa</taxon>
        <taxon>Mollusca</taxon>
        <taxon>Bivalvia</taxon>
        <taxon>Autobranchia</taxon>
        <taxon>Heteroconchia</taxon>
        <taxon>Euheterodonta</taxon>
        <taxon>Imparidentia</taxon>
        <taxon>Neoheterodontei</taxon>
        <taxon>Myida</taxon>
        <taxon>Dreissenoidea</taxon>
        <taxon>Dreissenidae</taxon>
        <taxon>Dreissena</taxon>
    </lineage>
</organism>
<protein>
    <submittedName>
        <fullName evidence="1">Uncharacterized protein</fullName>
    </submittedName>
</protein>
<name>A0A9D4F286_DREPO</name>
<dbReference type="Proteomes" id="UP000828390">
    <property type="component" value="Unassembled WGS sequence"/>
</dbReference>